<dbReference type="Proteomes" id="UP000037558">
    <property type="component" value="Unassembled WGS sequence"/>
</dbReference>
<dbReference type="CDD" id="cd06225">
    <property type="entry name" value="HAMP"/>
    <property type="match status" value="1"/>
</dbReference>
<keyword evidence="7" id="KW-0808">Transferase</keyword>
<evidence type="ECO:0000256" key="14">
    <source>
        <dbReference type="ARBA" id="ARBA00023136"/>
    </source>
</evidence>
<accession>A0A0M0L6Q8</accession>
<dbReference type="CDD" id="cd00075">
    <property type="entry name" value="HATPase"/>
    <property type="match status" value="1"/>
</dbReference>
<keyword evidence="8" id="KW-0812">Transmembrane</keyword>
<dbReference type="PATRIC" id="fig|284581.3.peg.2290"/>
<evidence type="ECO:0000256" key="2">
    <source>
        <dbReference type="ARBA" id="ARBA00004651"/>
    </source>
</evidence>
<evidence type="ECO:0000256" key="6">
    <source>
        <dbReference type="ARBA" id="ARBA00022553"/>
    </source>
</evidence>
<evidence type="ECO:0000256" key="13">
    <source>
        <dbReference type="ARBA" id="ARBA00023012"/>
    </source>
</evidence>
<dbReference type="OrthoDB" id="9786919at2"/>
<dbReference type="Gene3D" id="6.10.340.10">
    <property type="match status" value="1"/>
</dbReference>
<proteinExistence type="predicted"/>
<dbReference type="EC" id="2.7.13.3" evidence="3"/>
<dbReference type="GO" id="GO:0005886">
    <property type="term" value="C:plasma membrane"/>
    <property type="evidence" value="ECO:0007669"/>
    <property type="project" value="UniProtKB-SubCell"/>
</dbReference>
<dbReference type="InterPro" id="IPR036890">
    <property type="entry name" value="HATPase_C_sf"/>
</dbReference>
<evidence type="ECO:0000256" key="5">
    <source>
        <dbReference type="ARBA" id="ARBA00022475"/>
    </source>
</evidence>
<dbReference type="SUPFAM" id="SSF158472">
    <property type="entry name" value="HAMP domain-like"/>
    <property type="match status" value="1"/>
</dbReference>
<evidence type="ECO:0000256" key="9">
    <source>
        <dbReference type="ARBA" id="ARBA00022741"/>
    </source>
</evidence>
<dbReference type="GO" id="GO:0000155">
    <property type="term" value="F:phosphorelay sensor kinase activity"/>
    <property type="evidence" value="ECO:0007669"/>
    <property type="project" value="InterPro"/>
</dbReference>
<comment type="subcellular location">
    <subcellularLocation>
        <location evidence="2">Cell membrane</location>
        <topology evidence="2">Multi-pass membrane protein</topology>
    </subcellularLocation>
</comment>
<dbReference type="InterPro" id="IPR036097">
    <property type="entry name" value="HisK_dim/P_sf"/>
</dbReference>
<reference evidence="18" key="1">
    <citation type="submission" date="2015-08" db="EMBL/GenBank/DDBJ databases">
        <title>Fjat-14210 dsm16467.</title>
        <authorList>
            <person name="Liu B."/>
            <person name="Wang J."/>
            <person name="Zhu Y."/>
            <person name="Liu G."/>
            <person name="Chen Q."/>
            <person name="Chen Z."/>
            <person name="Lan J."/>
            <person name="Che J."/>
            <person name="Ge C."/>
            <person name="Shi H."/>
            <person name="Pan Z."/>
            <person name="Liu X."/>
        </authorList>
    </citation>
    <scope>NUCLEOTIDE SEQUENCE [LARGE SCALE GENOMIC DNA]</scope>
    <source>
        <strain evidence="18">DSM 16467</strain>
    </source>
</reference>
<keyword evidence="6" id="KW-0597">Phosphoprotein</keyword>
<keyword evidence="5" id="KW-1003">Cell membrane</keyword>
<comment type="catalytic activity">
    <reaction evidence="1">
        <text>ATP + protein L-histidine = ADP + protein N-phospho-L-histidine.</text>
        <dbReference type="EC" id="2.7.13.3"/>
    </reaction>
</comment>
<dbReference type="FunFam" id="3.30.565.10:FF:000006">
    <property type="entry name" value="Sensor histidine kinase WalK"/>
    <property type="match status" value="1"/>
</dbReference>
<dbReference type="PROSITE" id="PS50885">
    <property type="entry name" value="HAMP"/>
    <property type="match status" value="1"/>
</dbReference>
<comment type="caution">
    <text evidence="17">The sequence shown here is derived from an EMBL/GenBank/DDBJ whole genome shotgun (WGS) entry which is preliminary data.</text>
</comment>
<protein>
    <recommendedName>
        <fullName evidence="4">Signal transduction histidine-protein kinase ArlS</fullName>
        <ecNumber evidence="3">2.7.13.3</ecNumber>
    </recommendedName>
</protein>
<evidence type="ECO:0000313" key="18">
    <source>
        <dbReference type="Proteomes" id="UP000037558"/>
    </source>
</evidence>
<dbReference type="SMART" id="SM00387">
    <property type="entry name" value="HATPase_c"/>
    <property type="match status" value="1"/>
</dbReference>
<evidence type="ECO:0000256" key="7">
    <source>
        <dbReference type="ARBA" id="ARBA00022679"/>
    </source>
</evidence>
<dbReference type="Pfam" id="PF18719">
    <property type="entry name" value="ArlS_N"/>
    <property type="match status" value="1"/>
</dbReference>
<dbReference type="CDD" id="cd00082">
    <property type="entry name" value="HisKA"/>
    <property type="match status" value="1"/>
</dbReference>
<keyword evidence="12" id="KW-1133">Transmembrane helix</keyword>
<dbReference type="InterPro" id="IPR004358">
    <property type="entry name" value="Sig_transdc_His_kin-like_C"/>
</dbReference>
<keyword evidence="14" id="KW-0472">Membrane</keyword>
<dbReference type="SUPFAM" id="SSF47384">
    <property type="entry name" value="Homodimeric domain of signal transducing histidine kinase"/>
    <property type="match status" value="1"/>
</dbReference>
<feature type="domain" description="Histidine kinase" evidence="15">
    <location>
        <begin position="248"/>
        <end position="464"/>
    </location>
</feature>
<dbReference type="Gene3D" id="3.30.565.10">
    <property type="entry name" value="Histidine kinase-like ATPase, C-terminal domain"/>
    <property type="match status" value="1"/>
</dbReference>
<sequence>MNRYKQLSLRWKLVLISSLLIFVAFFLFTISQYHLVSKWLYREEQESMSHTYKEIKSYYAAGKKKDVQAEITRNKGVLENFNQEHQRIRIMDEDGRKIADVNNQFTPVIEVPASSEKKQTWQKYEEDNREIVSLKGPITIGDFRGTVEITRELNRFNRMTEALFVMMTFFGIGAIIVSAILGMVISKQLLQPVKELSETMRGIKQKGFQQRMKPARSGDEITELTNIFNEMMDDIESSFTQQKQFVEDASHELRTPIAVLEGHLRLLKRWGKNDPTILEESLDAALSETARLKHLVVELLELSRAEQTRTPKEEMVDIFEVSEQVVQRFATIHPRFFIHLEAQDQGTIFAAISEHHYTQLLLILLDNAVKYTSDHREIEVHLFKGTYDVRVEVKDYGVGIPADEIAHVFQRFYRVDKARSRELGGSGLGLAIAKRLIERYEGTIELKSEEGRGTTVILTLPLLIQ</sequence>
<dbReference type="Pfam" id="PF00672">
    <property type="entry name" value="HAMP"/>
    <property type="match status" value="1"/>
</dbReference>
<dbReference type="PRINTS" id="PR00344">
    <property type="entry name" value="BCTRLSENSOR"/>
</dbReference>
<dbReference type="SMART" id="SM00388">
    <property type="entry name" value="HisKA"/>
    <property type="match status" value="1"/>
</dbReference>
<dbReference type="InterPro" id="IPR003594">
    <property type="entry name" value="HATPase_dom"/>
</dbReference>
<dbReference type="InterPro" id="IPR041610">
    <property type="entry name" value="ArlS_N"/>
</dbReference>
<dbReference type="InterPro" id="IPR050398">
    <property type="entry name" value="HssS/ArlS-like"/>
</dbReference>
<dbReference type="PANTHER" id="PTHR45528:SF12">
    <property type="entry name" value="SENSOR HISTIDINE KINASE ARSS"/>
    <property type="match status" value="1"/>
</dbReference>
<dbReference type="InterPro" id="IPR003661">
    <property type="entry name" value="HisK_dim/P_dom"/>
</dbReference>
<keyword evidence="18" id="KW-1185">Reference proteome</keyword>
<organism evidence="17 18">
    <name type="scientific">Priestia koreensis</name>
    <dbReference type="NCBI Taxonomy" id="284581"/>
    <lineage>
        <taxon>Bacteria</taxon>
        <taxon>Bacillati</taxon>
        <taxon>Bacillota</taxon>
        <taxon>Bacilli</taxon>
        <taxon>Bacillales</taxon>
        <taxon>Bacillaceae</taxon>
        <taxon>Priestia</taxon>
    </lineage>
</organism>
<feature type="domain" description="HAMP" evidence="16">
    <location>
        <begin position="187"/>
        <end position="240"/>
    </location>
</feature>
<dbReference type="STRING" id="284581.AMD01_10940"/>
<evidence type="ECO:0000256" key="11">
    <source>
        <dbReference type="ARBA" id="ARBA00022840"/>
    </source>
</evidence>
<evidence type="ECO:0000256" key="4">
    <source>
        <dbReference type="ARBA" id="ARBA00015735"/>
    </source>
</evidence>
<evidence type="ECO:0000256" key="1">
    <source>
        <dbReference type="ARBA" id="ARBA00000085"/>
    </source>
</evidence>
<evidence type="ECO:0000313" key="17">
    <source>
        <dbReference type="EMBL" id="KOO46353.1"/>
    </source>
</evidence>
<evidence type="ECO:0000256" key="10">
    <source>
        <dbReference type="ARBA" id="ARBA00022777"/>
    </source>
</evidence>
<dbReference type="SUPFAM" id="SSF55874">
    <property type="entry name" value="ATPase domain of HSP90 chaperone/DNA topoisomerase II/histidine kinase"/>
    <property type="match status" value="1"/>
</dbReference>
<dbReference type="InterPro" id="IPR003660">
    <property type="entry name" value="HAMP_dom"/>
</dbReference>
<dbReference type="PANTHER" id="PTHR45528">
    <property type="entry name" value="SENSOR HISTIDINE KINASE CPXA"/>
    <property type="match status" value="1"/>
</dbReference>
<keyword evidence="10" id="KW-0418">Kinase</keyword>
<dbReference type="AlphaFoldDB" id="A0A0M0L6Q8"/>
<dbReference type="SMART" id="SM00304">
    <property type="entry name" value="HAMP"/>
    <property type="match status" value="1"/>
</dbReference>
<dbReference type="InterPro" id="IPR005467">
    <property type="entry name" value="His_kinase_dom"/>
</dbReference>
<dbReference type="FunFam" id="1.10.287.130:FF:000001">
    <property type="entry name" value="Two-component sensor histidine kinase"/>
    <property type="match status" value="1"/>
</dbReference>
<evidence type="ECO:0000259" key="16">
    <source>
        <dbReference type="PROSITE" id="PS50885"/>
    </source>
</evidence>
<keyword evidence="13" id="KW-0902">Two-component regulatory system</keyword>
<evidence type="ECO:0000259" key="15">
    <source>
        <dbReference type="PROSITE" id="PS50109"/>
    </source>
</evidence>
<dbReference type="Gene3D" id="1.10.287.130">
    <property type="match status" value="1"/>
</dbReference>
<evidence type="ECO:0000256" key="8">
    <source>
        <dbReference type="ARBA" id="ARBA00022692"/>
    </source>
</evidence>
<dbReference type="RefSeq" id="WP_053401435.1">
    <property type="nucleotide sequence ID" value="NZ_JAMAUM010000014.1"/>
</dbReference>
<dbReference type="PROSITE" id="PS50109">
    <property type="entry name" value="HIS_KIN"/>
    <property type="match status" value="1"/>
</dbReference>
<keyword evidence="9" id="KW-0547">Nucleotide-binding</keyword>
<keyword evidence="11" id="KW-0067">ATP-binding</keyword>
<dbReference type="Pfam" id="PF00512">
    <property type="entry name" value="HisKA"/>
    <property type="match status" value="1"/>
</dbReference>
<dbReference type="Pfam" id="PF02518">
    <property type="entry name" value="HATPase_c"/>
    <property type="match status" value="1"/>
</dbReference>
<dbReference type="EMBL" id="LILC01000013">
    <property type="protein sequence ID" value="KOO46353.1"/>
    <property type="molecule type" value="Genomic_DNA"/>
</dbReference>
<name>A0A0M0L6Q8_9BACI</name>
<evidence type="ECO:0000256" key="3">
    <source>
        <dbReference type="ARBA" id="ARBA00012438"/>
    </source>
</evidence>
<dbReference type="GO" id="GO:0005524">
    <property type="term" value="F:ATP binding"/>
    <property type="evidence" value="ECO:0007669"/>
    <property type="project" value="UniProtKB-KW"/>
</dbReference>
<gene>
    <name evidence="17" type="ORF">AMD01_10940</name>
</gene>
<evidence type="ECO:0000256" key="12">
    <source>
        <dbReference type="ARBA" id="ARBA00022989"/>
    </source>
</evidence>